<evidence type="ECO:0000313" key="3">
    <source>
        <dbReference type="Proteomes" id="UP000789405"/>
    </source>
</evidence>
<protein>
    <submittedName>
        <fullName evidence="2">27081_t:CDS:1</fullName>
    </submittedName>
</protein>
<sequence>FKSLYRTLDDYMKSIVDKRNNKHKQSDPLEVDEIKLILNLLATSTNNTKELDNSEMQLELPKENNHAGGIKDSYTEA</sequence>
<organism evidence="2 3">
    <name type="scientific">Dentiscutata erythropus</name>
    <dbReference type="NCBI Taxonomy" id="1348616"/>
    <lineage>
        <taxon>Eukaryota</taxon>
        <taxon>Fungi</taxon>
        <taxon>Fungi incertae sedis</taxon>
        <taxon>Mucoromycota</taxon>
        <taxon>Glomeromycotina</taxon>
        <taxon>Glomeromycetes</taxon>
        <taxon>Diversisporales</taxon>
        <taxon>Gigasporaceae</taxon>
        <taxon>Dentiscutata</taxon>
    </lineage>
</organism>
<dbReference type="EMBL" id="CAJVPY010026237">
    <property type="protein sequence ID" value="CAG8789435.1"/>
    <property type="molecule type" value="Genomic_DNA"/>
</dbReference>
<feature type="non-terminal residue" evidence="2">
    <location>
        <position position="77"/>
    </location>
</feature>
<evidence type="ECO:0000313" key="2">
    <source>
        <dbReference type="EMBL" id="CAG8789435.1"/>
    </source>
</evidence>
<feature type="non-terminal residue" evidence="2">
    <location>
        <position position="1"/>
    </location>
</feature>
<proteinExistence type="predicted"/>
<evidence type="ECO:0000256" key="1">
    <source>
        <dbReference type="SAM" id="MobiDB-lite"/>
    </source>
</evidence>
<keyword evidence="3" id="KW-1185">Reference proteome</keyword>
<feature type="region of interest" description="Disordered" evidence="1">
    <location>
        <begin position="48"/>
        <end position="77"/>
    </location>
</feature>
<dbReference type="OrthoDB" id="2435441at2759"/>
<accession>A0A9N9JQM7</accession>
<name>A0A9N9JQM7_9GLOM</name>
<dbReference type="Proteomes" id="UP000789405">
    <property type="component" value="Unassembled WGS sequence"/>
</dbReference>
<dbReference type="AlphaFoldDB" id="A0A9N9JQM7"/>
<reference evidence="2" key="1">
    <citation type="submission" date="2021-06" db="EMBL/GenBank/DDBJ databases">
        <authorList>
            <person name="Kallberg Y."/>
            <person name="Tangrot J."/>
            <person name="Rosling A."/>
        </authorList>
    </citation>
    <scope>NUCLEOTIDE SEQUENCE</scope>
    <source>
        <strain evidence="2">MA453B</strain>
    </source>
</reference>
<comment type="caution">
    <text evidence="2">The sequence shown here is derived from an EMBL/GenBank/DDBJ whole genome shotgun (WGS) entry which is preliminary data.</text>
</comment>
<gene>
    <name evidence="2" type="ORF">DERYTH_LOCUS21103</name>
</gene>